<keyword evidence="2" id="KW-1185">Reference proteome</keyword>
<name>A0ABW5BG90_9PROT</name>
<evidence type="ECO:0000313" key="1">
    <source>
        <dbReference type="EMBL" id="MFD2204549.1"/>
    </source>
</evidence>
<gene>
    <name evidence="1" type="ORF">ACFSKO_02955</name>
</gene>
<dbReference type="Proteomes" id="UP001597294">
    <property type="component" value="Unassembled WGS sequence"/>
</dbReference>
<organism evidence="1 2">
    <name type="scientific">Kiloniella antarctica</name>
    <dbReference type="NCBI Taxonomy" id="1550907"/>
    <lineage>
        <taxon>Bacteria</taxon>
        <taxon>Pseudomonadati</taxon>
        <taxon>Pseudomonadota</taxon>
        <taxon>Alphaproteobacteria</taxon>
        <taxon>Rhodospirillales</taxon>
        <taxon>Kiloniellaceae</taxon>
        <taxon>Kiloniella</taxon>
    </lineage>
</organism>
<proteinExistence type="predicted"/>
<accession>A0ABW5BG90</accession>
<reference evidence="2" key="1">
    <citation type="journal article" date="2019" name="Int. J. Syst. Evol. Microbiol.">
        <title>The Global Catalogue of Microorganisms (GCM) 10K type strain sequencing project: providing services to taxonomists for standard genome sequencing and annotation.</title>
        <authorList>
            <consortium name="The Broad Institute Genomics Platform"/>
            <consortium name="The Broad Institute Genome Sequencing Center for Infectious Disease"/>
            <person name="Wu L."/>
            <person name="Ma J."/>
        </authorList>
    </citation>
    <scope>NUCLEOTIDE SEQUENCE [LARGE SCALE GENOMIC DNA]</scope>
    <source>
        <strain evidence="2">CGMCC 4.7192</strain>
    </source>
</reference>
<protein>
    <submittedName>
        <fullName evidence="1">Uncharacterized protein</fullName>
    </submittedName>
</protein>
<comment type="caution">
    <text evidence="1">The sequence shown here is derived from an EMBL/GenBank/DDBJ whole genome shotgun (WGS) entry which is preliminary data.</text>
</comment>
<sequence length="97" mass="11412">MDIIEIKLLNLPSGSDKSLLFYWLLIRKEIAPERLTYMNMSDHKETQFRNFKEGQLTFNDTVGKYTPIESGKSYKFDVINPPDLNINLIQRVENYLP</sequence>
<dbReference type="RefSeq" id="WP_380248243.1">
    <property type="nucleotide sequence ID" value="NZ_JBHUII010000001.1"/>
</dbReference>
<dbReference type="EMBL" id="JBHUII010000001">
    <property type="protein sequence ID" value="MFD2204549.1"/>
    <property type="molecule type" value="Genomic_DNA"/>
</dbReference>
<evidence type="ECO:0000313" key="2">
    <source>
        <dbReference type="Proteomes" id="UP001597294"/>
    </source>
</evidence>